<accession>A0A8J3DJF1</accession>
<dbReference type="InterPro" id="IPR008928">
    <property type="entry name" value="6-hairpin_glycosidase_sf"/>
</dbReference>
<evidence type="ECO:0000259" key="2">
    <source>
        <dbReference type="Pfam" id="PF19291"/>
    </source>
</evidence>
<dbReference type="SUPFAM" id="SSF48208">
    <property type="entry name" value="Six-hairpin glycosidases"/>
    <property type="match status" value="1"/>
</dbReference>
<dbReference type="GO" id="GO:0005975">
    <property type="term" value="P:carbohydrate metabolic process"/>
    <property type="evidence" value="ECO:0007669"/>
    <property type="project" value="InterPro"/>
</dbReference>
<dbReference type="Proteomes" id="UP000641137">
    <property type="component" value="Unassembled WGS sequence"/>
</dbReference>
<dbReference type="GO" id="GO:0004553">
    <property type="term" value="F:hydrolase activity, hydrolyzing O-glycosyl compounds"/>
    <property type="evidence" value="ECO:0007669"/>
    <property type="project" value="UniProtKB-ARBA"/>
</dbReference>
<comment type="caution">
    <text evidence="3">The sequence shown here is derived from an EMBL/GenBank/DDBJ whole genome shotgun (WGS) entry which is preliminary data.</text>
</comment>
<dbReference type="InterPro" id="IPR012341">
    <property type="entry name" value="6hp_glycosidase-like_sf"/>
</dbReference>
<dbReference type="AlphaFoldDB" id="A0A8J3DJF1"/>
<name>A0A8J3DJF1_9HYPH</name>
<gene>
    <name evidence="3" type="ORF">GCM10010136_29480</name>
</gene>
<dbReference type="RefSeq" id="WP_244636797.1">
    <property type="nucleotide sequence ID" value="NZ_BMZO01000010.1"/>
</dbReference>
<dbReference type="InterPro" id="IPR045582">
    <property type="entry name" value="Trehalase-like_N"/>
</dbReference>
<reference evidence="3" key="2">
    <citation type="submission" date="2020-09" db="EMBL/GenBank/DDBJ databases">
        <authorList>
            <person name="Sun Q."/>
            <person name="Kim S."/>
        </authorList>
    </citation>
    <scope>NUCLEOTIDE SEQUENCE</scope>
    <source>
        <strain evidence="3">KCTC 42097</strain>
    </source>
</reference>
<dbReference type="PANTHER" id="PTHR31616">
    <property type="entry name" value="TREHALASE"/>
    <property type="match status" value="1"/>
</dbReference>
<feature type="domain" description="Trehalase-like N-terminal" evidence="2">
    <location>
        <begin position="28"/>
        <end position="152"/>
    </location>
</feature>
<protein>
    <submittedName>
        <fullName evidence="3">Glucoamylase</fullName>
    </submittedName>
</protein>
<evidence type="ECO:0000259" key="1">
    <source>
        <dbReference type="Pfam" id="PF00723"/>
    </source>
</evidence>
<dbReference type="Pfam" id="PF00723">
    <property type="entry name" value="Glyco_hydro_15"/>
    <property type="match status" value="1"/>
</dbReference>
<dbReference type="InterPro" id="IPR011613">
    <property type="entry name" value="GH15-like"/>
</dbReference>
<proteinExistence type="predicted"/>
<dbReference type="Gene3D" id="1.50.10.10">
    <property type="match status" value="1"/>
</dbReference>
<dbReference type="EMBL" id="BMZO01000010">
    <property type="protein sequence ID" value="GHC77929.1"/>
    <property type="molecule type" value="Genomic_DNA"/>
</dbReference>
<evidence type="ECO:0000313" key="4">
    <source>
        <dbReference type="Proteomes" id="UP000641137"/>
    </source>
</evidence>
<dbReference type="Pfam" id="PF19291">
    <property type="entry name" value="TREH_N"/>
    <property type="match status" value="1"/>
</dbReference>
<evidence type="ECO:0000313" key="3">
    <source>
        <dbReference type="EMBL" id="GHC77929.1"/>
    </source>
</evidence>
<keyword evidence="4" id="KW-1185">Reference proteome</keyword>
<feature type="domain" description="GH15-like" evidence="1">
    <location>
        <begin position="239"/>
        <end position="600"/>
    </location>
</feature>
<organism evidence="3 4">
    <name type="scientific">Limoniibacter endophyticus</name>
    <dbReference type="NCBI Taxonomy" id="1565040"/>
    <lineage>
        <taxon>Bacteria</taxon>
        <taxon>Pseudomonadati</taxon>
        <taxon>Pseudomonadota</taxon>
        <taxon>Alphaproteobacteria</taxon>
        <taxon>Hyphomicrobiales</taxon>
        <taxon>Bartonellaceae</taxon>
        <taxon>Limoniibacter</taxon>
    </lineage>
</organism>
<reference evidence="3" key="1">
    <citation type="journal article" date="2014" name="Int. J. Syst. Evol. Microbiol.">
        <title>Complete genome sequence of Corynebacterium casei LMG S-19264T (=DSM 44701T), isolated from a smear-ripened cheese.</title>
        <authorList>
            <consortium name="US DOE Joint Genome Institute (JGI-PGF)"/>
            <person name="Walter F."/>
            <person name="Albersmeier A."/>
            <person name="Kalinowski J."/>
            <person name="Ruckert C."/>
        </authorList>
    </citation>
    <scope>NUCLEOTIDE SEQUENCE</scope>
    <source>
        <strain evidence="3">KCTC 42097</strain>
    </source>
</reference>
<sequence length="612" mass="69561">MNFAVTPQITEQAGTDTGAPNRASLDLGVIGNSAIAALVDRKGSIVWSCLPRFDGDPFFCNLLDHADGGDWSIELDGFERSEQRYLRNTAILETVLHDGDGNALRIIDFVPRFKQHGRLFRPQNIIRIVEPLIGAPRARIRMRPRQDYGKSEPERSRGTSHIKFHLPDGTVRLTTDVPLVFIENETPFIFNRPYAMVLGPDESLEEAPMYLARRFQDRTHNYWIDWTRYLSLPVDWQDVTIRAAITLKLCASEDTGAIVAALTTSIPEYGQSGRTWDYRFCWLRDSYFTVNALNRLGATKTMEDYLRYVVNIAAASKDGYLQPLFGIGMEQEPDEEIVPHLPGYRGLGPVRRGNAAYTQVQNDGYGSVILAITQIFFDERLPQQGDVPLFERLEPLGEQAFARWDKPDAGLWEFRTREEVHTHSSIMCWAACDRLARIAKKLELTERAAYWRERAEIIRNGTLARGWNEQLGAYVSSFGGENLDASLLLMPEIGFIDAHDPRYLSTLGAIEKHLRYGNHVYRYRAPDDFGEPETAFTACTFWLIDALARVGRLDDARAVFEDVLSHRNHLGLLSEGLHIETGELWGNFPQTYSMVGLINSIMHLSRKWDEVL</sequence>
<dbReference type="PANTHER" id="PTHR31616:SF0">
    <property type="entry name" value="GLUCAN 1,4-ALPHA-GLUCOSIDASE"/>
    <property type="match status" value="1"/>
</dbReference>